<comment type="caution">
    <text evidence="2">The sequence shown here is derived from an EMBL/GenBank/DDBJ whole genome shotgun (WGS) entry which is preliminary data.</text>
</comment>
<keyword evidence="3" id="KW-1185">Reference proteome</keyword>
<dbReference type="EMBL" id="ASPP01012532">
    <property type="protein sequence ID" value="ETO20514.1"/>
    <property type="molecule type" value="Genomic_DNA"/>
</dbReference>
<dbReference type="Proteomes" id="UP000023152">
    <property type="component" value="Unassembled WGS sequence"/>
</dbReference>
<feature type="transmembrane region" description="Helical" evidence="1">
    <location>
        <begin position="150"/>
        <end position="176"/>
    </location>
</feature>
<keyword evidence="1" id="KW-0472">Membrane</keyword>
<evidence type="ECO:0000256" key="1">
    <source>
        <dbReference type="SAM" id="Phobius"/>
    </source>
</evidence>
<accession>X6N443</accession>
<organism evidence="2 3">
    <name type="scientific">Reticulomyxa filosa</name>
    <dbReference type="NCBI Taxonomy" id="46433"/>
    <lineage>
        <taxon>Eukaryota</taxon>
        <taxon>Sar</taxon>
        <taxon>Rhizaria</taxon>
        <taxon>Retaria</taxon>
        <taxon>Foraminifera</taxon>
        <taxon>Monothalamids</taxon>
        <taxon>Reticulomyxidae</taxon>
        <taxon>Reticulomyxa</taxon>
    </lineage>
</organism>
<feature type="transmembrane region" description="Helical" evidence="1">
    <location>
        <begin position="20"/>
        <end position="37"/>
    </location>
</feature>
<evidence type="ECO:0000313" key="3">
    <source>
        <dbReference type="Proteomes" id="UP000023152"/>
    </source>
</evidence>
<evidence type="ECO:0000313" key="2">
    <source>
        <dbReference type="EMBL" id="ETO20514.1"/>
    </source>
</evidence>
<keyword evidence="1" id="KW-1133">Transmembrane helix</keyword>
<proteinExistence type="predicted"/>
<sequence length="206" mass="22735">MSKPVQPTQPAQTDSSKRIWTIFGVATVATAALYHFLSQEEKEDSQQKEGEEENNPAIIAENAFESEANNTELASLWVLISKIPYMSKPPSRKPSIDLNGSLEYSLPISPSSNLNRPTYAEIGAPCEDYLKLLLHPQVEATAAAVIKVPLAQWCVVVITHNISVMVSHILYVVVFLNKRINLKQQKQGKQLANTSFGHANFVVSSC</sequence>
<dbReference type="AlphaFoldDB" id="X6N443"/>
<keyword evidence="1" id="KW-0812">Transmembrane</keyword>
<gene>
    <name evidence="2" type="ORF">RFI_16701</name>
</gene>
<name>X6N443_RETFI</name>
<protein>
    <submittedName>
        <fullName evidence="2">Uncharacterized protein</fullName>
    </submittedName>
</protein>
<reference evidence="2 3" key="1">
    <citation type="journal article" date="2013" name="Curr. Biol.">
        <title>The Genome of the Foraminiferan Reticulomyxa filosa.</title>
        <authorList>
            <person name="Glockner G."/>
            <person name="Hulsmann N."/>
            <person name="Schleicher M."/>
            <person name="Noegel A.A."/>
            <person name="Eichinger L."/>
            <person name="Gallinger C."/>
            <person name="Pawlowski J."/>
            <person name="Sierra R."/>
            <person name="Euteneuer U."/>
            <person name="Pillet L."/>
            <person name="Moustafa A."/>
            <person name="Platzer M."/>
            <person name="Groth M."/>
            <person name="Szafranski K."/>
            <person name="Schliwa M."/>
        </authorList>
    </citation>
    <scope>NUCLEOTIDE SEQUENCE [LARGE SCALE GENOMIC DNA]</scope>
</reference>